<feature type="transmembrane region" description="Helical" evidence="1">
    <location>
        <begin position="50"/>
        <end position="68"/>
    </location>
</feature>
<reference evidence="2" key="1">
    <citation type="journal article" date="2020" name="bioRxiv">
        <title>A rank-normalized archaeal taxonomy based on genome phylogeny resolves widespread incomplete and uneven classifications.</title>
        <authorList>
            <person name="Rinke C."/>
            <person name="Chuvochina M."/>
            <person name="Mussig A.J."/>
            <person name="Chaumeil P.-A."/>
            <person name="Waite D.W."/>
            <person name="Whitman W.B."/>
            <person name="Parks D.H."/>
            <person name="Hugenholtz P."/>
        </authorList>
    </citation>
    <scope>NUCLEOTIDE SEQUENCE</scope>
    <source>
        <strain evidence="2">UBA8849</strain>
    </source>
</reference>
<dbReference type="RefSeq" id="WP_064496760.1">
    <property type="nucleotide sequence ID" value="NC_000909.1"/>
</dbReference>
<proteinExistence type="predicted"/>
<sequence>MAPNTNFASLVAVAGCVLLGYNYYTGNIFCGVIGSLLLFGALWSLNGGKIWGIISFIISASIFCYINWDFILNLLFYSIIAFIVMSILILIFGNNRGGYYY</sequence>
<dbReference type="EMBL" id="DUJR01000027">
    <property type="protein sequence ID" value="HII59976.1"/>
    <property type="molecule type" value="Genomic_DNA"/>
</dbReference>
<accession>A0A832WLI3</accession>
<evidence type="ECO:0000313" key="2">
    <source>
        <dbReference type="EMBL" id="HII59976.1"/>
    </source>
</evidence>
<evidence type="ECO:0000313" key="3">
    <source>
        <dbReference type="Proteomes" id="UP000645676"/>
    </source>
</evidence>
<evidence type="ECO:0000256" key="1">
    <source>
        <dbReference type="SAM" id="Phobius"/>
    </source>
</evidence>
<keyword evidence="1" id="KW-1133">Transmembrane helix</keyword>
<dbReference type="Proteomes" id="UP000645676">
    <property type="component" value="Unassembled WGS sequence"/>
</dbReference>
<comment type="caution">
    <text evidence="2">The sequence shown here is derived from an EMBL/GenBank/DDBJ whole genome shotgun (WGS) entry which is preliminary data.</text>
</comment>
<keyword evidence="1" id="KW-0472">Membrane</keyword>
<gene>
    <name evidence="2" type="ORF">HA335_05350</name>
</gene>
<dbReference type="AlphaFoldDB" id="A0A832WLI3"/>
<protein>
    <submittedName>
        <fullName evidence="2">Uncharacterized protein</fullName>
    </submittedName>
</protein>
<feature type="transmembrane region" description="Helical" evidence="1">
    <location>
        <begin position="74"/>
        <end position="93"/>
    </location>
</feature>
<name>A0A832WLI3_9EURY</name>
<keyword evidence="1" id="KW-0812">Transmembrane</keyword>
<organism evidence="2 3">
    <name type="scientific">Methanocaldococcus jannaschii</name>
    <dbReference type="NCBI Taxonomy" id="2190"/>
    <lineage>
        <taxon>Archaea</taxon>
        <taxon>Methanobacteriati</taxon>
        <taxon>Methanobacteriota</taxon>
        <taxon>Methanomada group</taxon>
        <taxon>Methanococci</taxon>
        <taxon>Methanococcales</taxon>
        <taxon>Methanocaldococcaceae</taxon>
        <taxon>Methanocaldococcus</taxon>
    </lineage>
</organism>